<dbReference type="InterPro" id="IPR000537">
    <property type="entry name" value="UbiA_prenyltransferase"/>
</dbReference>
<feature type="transmembrane region" description="Helical" evidence="7">
    <location>
        <begin position="137"/>
        <end position="158"/>
    </location>
</feature>
<dbReference type="PANTHER" id="PTHR43009">
    <property type="entry name" value="HOMOGENTISATE SOLANESYLTRANSFERASE, CHLOROPLASTIC"/>
    <property type="match status" value="1"/>
</dbReference>
<dbReference type="NCBIfam" id="NF009525">
    <property type="entry name" value="PRK12887.1"/>
    <property type="match status" value="1"/>
</dbReference>
<keyword evidence="4 7" id="KW-0812">Transmembrane</keyword>
<evidence type="ECO:0000256" key="4">
    <source>
        <dbReference type="ARBA" id="ARBA00022692"/>
    </source>
</evidence>
<gene>
    <name evidence="8" type="primary">ubiA</name>
    <name evidence="8" type="ORF">GKIL_2663</name>
</gene>
<dbReference type="GO" id="GO:0016020">
    <property type="term" value="C:membrane"/>
    <property type="evidence" value="ECO:0007669"/>
    <property type="project" value="UniProtKB-SubCell"/>
</dbReference>
<dbReference type="RefSeq" id="WP_023174113.1">
    <property type="nucleotide sequence ID" value="NC_022600.1"/>
</dbReference>
<evidence type="ECO:0000313" key="9">
    <source>
        <dbReference type="Proteomes" id="UP000017396"/>
    </source>
</evidence>
<keyword evidence="6 7" id="KW-0472">Membrane</keyword>
<comment type="subcellular location">
    <subcellularLocation>
        <location evidence="1">Membrane</location>
        <topology evidence="1">Multi-pass membrane protein</topology>
    </subcellularLocation>
</comment>
<dbReference type="GO" id="GO:0016765">
    <property type="term" value="F:transferase activity, transferring alkyl or aryl (other than methyl) groups"/>
    <property type="evidence" value="ECO:0007669"/>
    <property type="project" value="InterPro"/>
</dbReference>
<feature type="transmembrane region" description="Helical" evidence="7">
    <location>
        <begin position="282"/>
        <end position="300"/>
    </location>
</feature>
<evidence type="ECO:0000256" key="1">
    <source>
        <dbReference type="ARBA" id="ARBA00004141"/>
    </source>
</evidence>
<evidence type="ECO:0000256" key="3">
    <source>
        <dbReference type="ARBA" id="ARBA00022679"/>
    </source>
</evidence>
<feature type="transmembrane region" description="Helical" evidence="7">
    <location>
        <begin position="213"/>
        <end position="238"/>
    </location>
</feature>
<dbReference type="PATRIC" id="fig|1183438.3.peg.2621"/>
<keyword evidence="3 8" id="KW-0808">Transferase</keyword>
<reference evidence="8 9" key="1">
    <citation type="journal article" date="2013" name="PLoS ONE">
        <title>Cultivation and Complete Genome Sequencing of Gloeobacter kilaueensis sp. nov., from a Lava Cave in Kilauea Caldera, Hawai'i.</title>
        <authorList>
            <person name="Saw J.H."/>
            <person name="Schatz M."/>
            <person name="Brown M.V."/>
            <person name="Kunkel D.D."/>
            <person name="Foster J.S."/>
            <person name="Shick H."/>
            <person name="Christensen S."/>
            <person name="Hou S."/>
            <person name="Wan X."/>
            <person name="Donachie S.P."/>
        </authorList>
    </citation>
    <scope>NUCLEOTIDE SEQUENCE [LARGE SCALE GENOMIC DNA]</scope>
    <source>
        <strain evidence="9">JS</strain>
    </source>
</reference>
<dbReference type="HOGENOM" id="CLU_048963_2_0_3"/>
<dbReference type="EMBL" id="CP003587">
    <property type="protein sequence ID" value="AGY58909.1"/>
    <property type="molecule type" value="Genomic_DNA"/>
</dbReference>
<dbReference type="InterPro" id="IPR044878">
    <property type="entry name" value="UbiA_sf"/>
</dbReference>
<dbReference type="eggNOG" id="COG0382">
    <property type="taxonomic scope" value="Bacteria"/>
</dbReference>
<accession>U5QMU2</accession>
<dbReference type="PANTHER" id="PTHR43009:SF7">
    <property type="entry name" value="HOMOGENTISATE GERANYLGERANYLTRANSFERASE, CHLOROPLASTIC"/>
    <property type="match status" value="1"/>
</dbReference>
<keyword evidence="5 7" id="KW-1133">Transmembrane helix</keyword>
<keyword evidence="9" id="KW-1185">Reference proteome</keyword>
<dbReference type="Proteomes" id="UP000017396">
    <property type="component" value="Chromosome"/>
</dbReference>
<proteinExistence type="inferred from homology"/>
<evidence type="ECO:0000256" key="7">
    <source>
        <dbReference type="SAM" id="Phobius"/>
    </source>
</evidence>
<evidence type="ECO:0000313" key="8">
    <source>
        <dbReference type="EMBL" id="AGY58909.1"/>
    </source>
</evidence>
<dbReference type="Gene3D" id="1.10.357.140">
    <property type="entry name" value="UbiA prenyltransferase"/>
    <property type="match status" value="1"/>
</dbReference>
<comment type="similarity">
    <text evidence="2">Belongs to the UbiA prenyltransferase family.</text>
</comment>
<sequence>MPLTLSAFWKFTRPHTLYGTAISLLGVYLLFCAETGSNFVQGLTALLVAEGSCLCANVYIVGLNQLTDVAIDRINKPYLPVASGEITERTGAVLVSVLLAVALVVAGWANRFLLATVAMSALIGTAYSLPPLRLKRFALFASLCIFSVRGLIVNLGIWCYLLEWTGRPIVLAPSILILSLFVTLFTFVIAIFKDIPDTEGDSRYLISTFSVQLGRRFIFNLSSLLLVGNYLLAVLLAAFVLKPAGLFFLGTAHAVLAAFFLYRRRQVNLKDNQAVADLYQFIWKLFYLAYLIFPLAWWLGHSVGFPA</sequence>
<feature type="transmembrane region" description="Helical" evidence="7">
    <location>
        <begin position="86"/>
        <end position="106"/>
    </location>
</feature>
<evidence type="ECO:0000256" key="2">
    <source>
        <dbReference type="ARBA" id="ARBA00005985"/>
    </source>
</evidence>
<name>U5QMU2_GLOK1</name>
<evidence type="ECO:0000256" key="5">
    <source>
        <dbReference type="ARBA" id="ARBA00022989"/>
    </source>
</evidence>
<feature type="transmembrane region" description="Helical" evidence="7">
    <location>
        <begin position="15"/>
        <end position="33"/>
    </location>
</feature>
<evidence type="ECO:0000256" key="6">
    <source>
        <dbReference type="ARBA" id="ARBA00023136"/>
    </source>
</evidence>
<dbReference type="Pfam" id="PF01040">
    <property type="entry name" value="UbiA"/>
    <property type="match status" value="1"/>
</dbReference>
<dbReference type="AlphaFoldDB" id="U5QMU2"/>
<organism evidence="8 9">
    <name type="scientific">Gloeobacter kilaueensis (strain ATCC BAA-2537 / CCAP 1431/1 / ULC 316 / JS1)</name>
    <dbReference type="NCBI Taxonomy" id="1183438"/>
    <lineage>
        <taxon>Bacteria</taxon>
        <taxon>Bacillati</taxon>
        <taxon>Cyanobacteriota</taxon>
        <taxon>Cyanophyceae</taxon>
        <taxon>Gloeobacterales</taxon>
        <taxon>Gloeobacteraceae</taxon>
        <taxon>Gloeobacter</taxon>
    </lineage>
</organism>
<dbReference type="KEGG" id="glj:GKIL_2663"/>
<feature type="transmembrane region" description="Helical" evidence="7">
    <location>
        <begin position="170"/>
        <end position="192"/>
    </location>
</feature>
<protein>
    <submittedName>
        <fullName evidence="8">Tocopherol phytyltransferase</fullName>
    </submittedName>
</protein>
<feature type="transmembrane region" description="Helical" evidence="7">
    <location>
        <begin position="244"/>
        <end position="262"/>
    </location>
</feature>
<dbReference type="STRING" id="1183438.GKIL_2663"/>
<dbReference type="OrthoDB" id="419081at2"/>